<keyword evidence="1" id="KW-0472">Membrane</keyword>
<dbReference type="Proteomes" id="UP000217790">
    <property type="component" value="Unassembled WGS sequence"/>
</dbReference>
<organism evidence="2 3">
    <name type="scientific">Armillaria gallica</name>
    <name type="common">Bulbous honey fungus</name>
    <name type="synonym">Armillaria bulbosa</name>
    <dbReference type="NCBI Taxonomy" id="47427"/>
    <lineage>
        <taxon>Eukaryota</taxon>
        <taxon>Fungi</taxon>
        <taxon>Dikarya</taxon>
        <taxon>Basidiomycota</taxon>
        <taxon>Agaricomycotina</taxon>
        <taxon>Agaricomycetes</taxon>
        <taxon>Agaricomycetidae</taxon>
        <taxon>Agaricales</taxon>
        <taxon>Marasmiineae</taxon>
        <taxon>Physalacriaceae</taxon>
        <taxon>Armillaria</taxon>
    </lineage>
</organism>
<evidence type="ECO:0000313" key="2">
    <source>
        <dbReference type="EMBL" id="PBK92146.1"/>
    </source>
</evidence>
<feature type="transmembrane region" description="Helical" evidence="1">
    <location>
        <begin position="28"/>
        <end position="51"/>
    </location>
</feature>
<proteinExistence type="predicted"/>
<keyword evidence="1" id="KW-1133">Transmembrane helix</keyword>
<protein>
    <submittedName>
        <fullName evidence="2">Uncharacterized protein</fullName>
    </submittedName>
</protein>
<reference evidence="3" key="1">
    <citation type="journal article" date="2017" name="Nat. Ecol. Evol.">
        <title>Genome expansion and lineage-specific genetic innovations in the forest pathogenic fungi Armillaria.</title>
        <authorList>
            <person name="Sipos G."/>
            <person name="Prasanna A.N."/>
            <person name="Walter M.C."/>
            <person name="O'Connor E."/>
            <person name="Balint B."/>
            <person name="Krizsan K."/>
            <person name="Kiss B."/>
            <person name="Hess J."/>
            <person name="Varga T."/>
            <person name="Slot J."/>
            <person name="Riley R."/>
            <person name="Boka B."/>
            <person name="Rigling D."/>
            <person name="Barry K."/>
            <person name="Lee J."/>
            <person name="Mihaltcheva S."/>
            <person name="LaButti K."/>
            <person name="Lipzen A."/>
            <person name="Waldron R."/>
            <person name="Moloney N.M."/>
            <person name="Sperisen C."/>
            <person name="Kredics L."/>
            <person name="Vagvoelgyi C."/>
            <person name="Patrignani A."/>
            <person name="Fitzpatrick D."/>
            <person name="Nagy I."/>
            <person name="Doyle S."/>
            <person name="Anderson J.B."/>
            <person name="Grigoriev I.V."/>
            <person name="Gueldener U."/>
            <person name="Muensterkoetter M."/>
            <person name="Nagy L.G."/>
        </authorList>
    </citation>
    <scope>NUCLEOTIDE SEQUENCE [LARGE SCALE GENOMIC DNA]</scope>
    <source>
        <strain evidence="3">Ar21-2</strain>
    </source>
</reference>
<accession>A0A2H3DXG8</accession>
<feature type="transmembrane region" description="Helical" evidence="1">
    <location>
        <begin position="63"/>
        <end position="83"/>
    </location>
</feature>
<dbReference type="InParanoid" id="A0A2H3DXG8"/>
<dbReference type="EMBL" id="KZ293659">
    <property type="protein sequence ID" value="PBK92146.1"/>
    <property type="molecule type" value="Genomic_DNA"/>
</dbReference>
<keyword evidence="3" id="KW-1185">Reference proteome</keyword>
<evidence type="ECO:0000313" key="3">
    <source>
        <dbReference type="Proteomes" id="UP000217790"/>
    </source>
</evidence>
<name>A0A2H3DXG8_ARMGA</name>
<sequence>MSTSTVIRFEFRNTQQTRNRPQNMLNDISSVIPLLVHSALGMLAGMIWTGLRQNETTYGVSKSQPSLVSSTAGAFPFWMLYLFRKVRGRLMNISRCPVTGLSAKPRVHIADICAGGRRKRDEQEIDDGRAVIMVIELLGRASISRQLFGMLTKARVNFELRIFIPTCKVYSDSFPFYFVGGKSCFAARSRYTGNNCSGALPLFGCVLSVIQTWSLSEHRAHHPHGAAMPEKAEEFLEKERHLWIHVEVA</sequence>
<keyword evidence="1" id="KW-0812">Transmembrane</keyword>
<dbReference type="AlphaFoldDB" id="A0A2H3DXG8"/>
<gene>
    <name evidence="2" type="ORF">ARMGADRAFT_1104806</name>
</gene>
<evidence type="ECO:0000256" key="1">
    <source>
        <dbReference type="SAM" id="Phobius"/>
    </source>
</evidence>